<proteinExistence type="predicted"/>
<dbReference type="RefSeq" id="WP_001004348.1">
    <property type="nucleotide sequence ID" value="NZ_PHJU02000027.1"/>
</dbReference>
<name>A0AA44XSA8_ACIBA</name>
<evidence type="ECO:0000313" key="1">
    <source>
        <dbReference type="EMBL" id="PQL82449.1"/>
    </source>
</evidence>
<sequence length="93" mass="10752">MNELQRIQHECGTNLRRTLDAAIEQAYNSGQSEDIHVLKEQNAEILKHAQEAYEFFKVVTARFCISENRLESTTRTYLAQIGEELLKIKGIKK</sequence>
<reference evidence="1 2" key="1">
    <citation type="submission" date="2018-02" db="EMBL/GenBank/DDBJ databases">
        <title>Acinetobacter baumanii whole genome sequence.</title>
        <authorList>
            <person name="Qasim Z.J."/>
        </authorList>
    </citation>
    <scope>NUCLEOTIDE SEQUENCE [LARGE SCALE GENOMIC DNA]</scope>
    <source>
        <strain evidence="1 2">ZQ8</strain>
    </source>
</reference>
<dbReference type="Proteomes" id="UP000233757">
    <property type="component" value="Unassembled WGS sequence"/>
</dbReference>
<organism evidence="1 2">
    <name type="scientific">Acinetobacter baumannii</name>
    <dbReference type="NCBI Taxonomy" id="470"/>
    <lineage>
        <taxon>Bacteria</taxon>
        <taxon>Pseudomonadati</taxon>
        <taxon>Pseudomonadota</taxon>
        <taxon>Gammaproteobacteria</taxon>
        <taxon>Moraxellales</taxon>
        <taxon>Moraxellaceae</taxon>
        <taxon>Acinetobacter</taxon>
        <taxon>Acinetobacter calcoaceticus/baumannii complex</taxon>
    </lineage>
</organism>
<dbReference type="EMBL" id="PHJU02000027">
    <property type="protein sequence ID" value="PQL82449.1"/>
    <property type="molecule type" value="Genomic_DNA"/>
</dbReference>
<dbReference type="AlphaFoldDB" id="A0AA44XSA8"/>
<evidence type="ECO:0000313" key="2">
    <source>
        <dbReference type="Proteomes" id="UP000233757"/>
    </source>
</evidence>
<protein>
    <submittedName>
        <fullName evidence="1">Uncharacterized protein</fullName>
    </submittedName>
</protein>
<comment type="caution">
    <text evidence="1">The sequence shown here is derived from an EMBL/GenBank/DDBJ whole genome shotgun (WGS) entry which is preliminary data.</text>
</comment>
<gene>
    <name evidence="1" type="ORF">CV954_012810</name>
</gene>
<accession>A0AA44XSA8</accession>